<organism evidence="2">
    <name type="scientific">Culex pipiens</name>
    <name type="common">House mosquito</name>
    <dbReference type="NCBI Taxonomy" id="7175"/>
    <lineage>
        <taxon>Eukaryota</taxon>
        <taxon>Metazoa</taxon>
        <taxon>Ecdysozoa</taxon>
        <taxon>Arthropoda</taxon>
        <taxon>Hexapoda</taxon>
        <taxon>Insecta</taxon>
        <taxon>Pterygota</taxon>
        <taxon>Neoptera</taxon>
        <taxon>Endopterygota</taxon>
        <taxon>Diptera</taxon>
        <taxon>Nematocera</taxon>
        <taxon>Culicoidea</taxon>
        <taxon>Culicidae</taxon>
        <taxon>Culicinae</taxon>
        <taxon>Culicini</taxon>
        <taxon>Culex</taxon>
        <taxon>Culex</taxon>
    </lineage>
</organism>
<feature type="transmembrane region" description="Helical" evidence="1">
    <location>
        <begin position="42"/>
        <end position="66"/>
    </location>
</feature>
<keyword evidence="1" id="KW-1133">Transmembrane helix</keyword>
<dbReference type="EMBL" id="HBUE01100199">
    <property type="protein sequence ID" value="CAG6484954.1"/>
    <property type="molecule type" value="Transcribed_RNA"/>
</dbReference>
<name>A0A8D8C134_CULPI</name>
<evidence type="ECO:0000313" key="2">
    <source>
        <dbReference type="EMBL" id="CAG6484952.1"/>
    </source>
</evidence>
<evidence type="ECO:0000256" key="1">
    <source>
        <dbReference type="SAM" id="Phobius"/>
    </source>
</evidence>
<reference evidence="2" key="1">
    <citation type="submission" date="2021-05" db="EMBL/GenBank/DDBJ databases">
        <authorList>
            <person name="Alioto T."/>
            <person name="Alioto T."/>
            <person name="Gomez Garrido J."/>
        </authorList>
    </citation>
    <scope>NUCLEOTIDE SEQUENCE</scope>
</reference>
<sequence length="106" mass="12106">MRVVLLSLNAMEIHSFLFVLLEFVSARGQFIFTDFFFWQPDCVSLCVCFSVGFLLLLVASLFLQIFFSGNRTVLVCVSASVLGFCYCLLFSVCFAHIYKIYLNLLD</sequence>
<proteinExistence type="predicted"/>
<dbReference type="AlphaFoldDB" id="A0A8D8C134"/>
<keyword evidence="1" id="KW-0472">Membrane</keyword>
<keyword evidence="1" id="KW-0812">Transmembrane</keyword>
<feature type="transmembrane region" description="Helical" evidence="1">
    <location>
        <begin position="73"/>
        <end position="98"/>
    </location>
</feature>
<dbReference type="EMBL" id="HBUE01100198">
    <property type="protein sequence ID" value="CAG6484953.1"/>
    <property type="molecule type" value="Transcribed_RNA"/>
</dbReference>
<protein>
    <submittedName>
        <fullName evidence="2">(northern house mosquito) hypothetical protein</fullName>
    </submittedName>
</protein>
<dbReference type="EMBL" id="HBUE01100191">
    <property type="protein sequence ID" value="CAG6484947.1"/>
    <property type="molecule type" value="Transcribed_RNA"/>
</dbReference>
<accession>A0A8D8C134</accession>
<dbReference type="EMBL" id="HBUE01100197">
    <property type="protein sequence ID" value="CAG6484952.1"/>
    <property type="molecule type" value="Transcribed_RNA"/>
</dbReference>
<dbReference type="EMBL" id="HBUE01100190">
    <property type="protein sequence ID" value="CAG6484946.1"/>
    <property type="molecule type" value="Transcribed_RNA"/>
</dbReference>